<protein>
    <recommendedName>
        <fullName evidence="3">RNA pseudouridylate synthase</fullName>
    </recommendedName>
    <alternativeName>
        <fullName evidence="4">RNA-uridine isomerase</fullName>
    </alternativeName>
</protein>
<dbReference type="GO" id="GO:0140098">
    <property type="term" value="F:catalytic activity, acting on RNA"/>
    <property type="evidence" value="ECO:0007669"/>
    <property type="project" value="UniProtKB-ARBA"/>
</dbReference>
<dbReference type="InterPro" id="IPR020103">
    <property type="entry name" value="PsdUridine_synth_cat_dom_sf"/>
</dbReference>
<dbReference type="Gene3D" id="3.30.2350.10">
    <property type="entry name" value="Pseudouridine synthase"/>
    <property type="match status" value="1"/>
</dbReference>
<evidence type="ECO:0000256" key="4">
    <source>
        <dbReference type="ARBA" id="ARBA00033164"/>
    </source>
</evidence>
<sequence length="252" mass="28210">MNNTLNIIHEDNDIIVCHKPAGMATEGATVGKMDLVSNIRNYLARKNRAAGKTGKPPYVGTLYRLDQPVEGVVVVAKNKAAATFIAKQIKEHTTDKYYYALCYGNVADDAGHLEDLLVRKQNDGLALVVSRKEANSLKNQTIILGKGQEQRIFSGEIKKAVLDYEVMQRDENSSLLKIKLQTGRFHQIRVQLAHMGHPILGDRKYGTKESLEYSERSGKTNVCLACYRFGFVHPSSKKKVFFEITIPQSLKL</sequence>
<dbReference type="EMBL" id="FMUR01000015">
    <property type="protein sequence ID" value="SCY39442.1"/>
    <property type="molecule type" value="Genomic_DNA"/>
</dbReference>
<dbReference type="Proteomes" id="UP000183047">
    <property type="component" value="Unassembled WGS sequence"/>
</dbReference>
<keyword evidence="7" id="KW-1185">Reference proteome</keyword>
<dbReference type="InterPro" id="IPR050188">
    <property type="entry name" value="RluA_PseudoU_synthase"/>
</dbReference>
<dbReference type="PANTHER" id="PTHR21600:SF44">
    <property type="entry name" value="RIBOSOMAL LARGE SUBUNIT PSEUDOURIDINE SYNTHASE D"/>
    <property type="match status" value="1"/>
</dbReference>
<evidence type="ECO:0000313" key="7">
    <source>
        <dbReference type="Proteomes" id="UP000183047"/>
    </source>
</evidence>
<dbReference type="GO" id="GO:0003723">
    <property type="term" value="F:RNA binding"/>
    <property type="evidence" value="ECO:0007669"/>
    <property type="project" value="InterPro"/>
</dbReference>
<comment type="similarity">
    <text evidence="2">Belongs to the pseudouridine synthase RluA family.</text>
</comment>
<organism evidence="6 7">
    <name type="scientific">Butyrivibrio hungatei</name>
    <dbReference type="NCBI Taxonomy" id="185008"/>
    <lineage>
        <taxon>Bacteria</taxon>
        <taxon>Bacillati</taxon>
        <taxon>Bacillota</taxon>
        <taxon>Clostridia</taxon>
        <taxon>Lachnospirales</taxon>
        <taxon>Lachnospiraceae</taxon>
        <taxon>Butyrivibrio</taxon>
    </lineage>
</organism>
<dbReference type="RefSeq" id="WP_074462897.1">
    <property type="nucleotide sequence ID" value="NZ_FMUR01000015.1"/>
</dbReference>
<evidence type="ECO:0000313" key="6">
    <source>
        <dbReference type="EMBL" id="SCY39442.1"/>
    </source>
</evidence>
<dbReference type="SUPFAM" id="SSF55120">
    <property type="entry name" value="Pseudouridine synthase"/>
    <property type="match status" value="1"/>
</dbReference>
<evidence type="ECO:0000256" key="1">
    <source>
        <dbReference type="ARBA" id="ARBA00000073"/>
    </source>
</evidence>
<proteinExistence type="inferred from homology"/>
<dbReference type="AlphaFoldDB" id="A0A1G5FJF7"/>
<gene>
    <name evidence="6" type="ORF">SAMN02910451_02434</name>
</gene>
<dbReference type="InterPro" id="IPR006145">
    <property type="entry name" value="PsdUridine_synth_RsuA/RluA"/>
</dbReference>
<name>A0A1G5FJF7_9FIRM</name>
<evidence type="ECO:0000256" key="3">
    <source>
        <dbReference type="ARBA" id="ARBA00031870"/>
    </source>
</evidence>
<comment type="catalytic activity">
    <reaction evidence="1">
        <text>a uridine in RNA = a pseudouridine in RNA</text>
        <dbReference type="Rhea" id="RHEA:48348"/>
        <dbReference type="Rhea" id="RHEA-COMP:12068"/>
        <dbReference type="Rhea" id="RHEA-COMP:12069"/>
        <dbReference type="ChEBI" id="CHEBI:65314"/>
        <dbReference type="ChEBI" id="CHEBI:65315"/>
    </reaction>
</comment>
<dbReference type="OrthoDB" id="9773999at2"/>
<feature type="domain" description="Pseudouridine synthase RsuA/RluA-like" evidence="5">
    <location>
        <begin position="13"/>
        <end position="194"/>
    </location>
</feature>
<dbReference type="GO" id="GO:0009982">
    <property type="term" value="F:pseudouridine synthase activity"/>
    <property type="evidence" value="ECO:0007669"/>
    <property type="project" value="InterPro"/>
</dbReference>
<dbReference type="Pfam" id="PF00849">
    <property type="entry name" value="PseudoU_synth_2"/>
    <property type="match status" value="1"/>
</dbReference>
<dbReference type="GO" id="GO:0000455">
    <property type="term" value="P:enzyme-directed rRNA pseudouridine synthesis"/>
    <property type="evidence" value="ECO:0007669"/>
    <property type="project" value="TreeGrafter"/>
</dbReference>
<dbReference type="PANTHER" id="PTHR21600">
    <property type="entry name" value="MITOCHONDRIAL RNA PSEUDOURIDINE SYNTHASE"/>
    <property type="match status" value="1"/>
</dbReference>
<accession>A0A1G5FJF7</accession>
<dbReference type="CDD" id="cd02869">
    <property type="entry name" value="PseudoU_synth_RluA_like"/>
    <property type="match status" value="1"/>
</dbReference>
<evidence type="ECO:0000256" key="2">
    <source>
        <dbReference type="ARBA" id="ARBA00010876"/>
    </source>
</evidence>
<reference evidence="7" key="1">
    <citation type="submission" date="2016-10" db="EMBL/GenBank/DDBJ databases">
        <authorList>
            <person name="Varghese N."/>
            <person name="Submissions S."/>
        </authorList>
    </citation>
    <scope>NUCLEOTIDE SEQUENCE [LARGE SCALE GENOMIC DNA]</scope>
    <source>
        <strain evidence="7">XBD2006</strain>
    </source>
</reference>
<evidence type="ECO:0000259" key="5">
    <source>
        <dbReference type="Pfam" id="PF00849"/>
    </source>
</evidence>